<proteinExistence type="predicted"/>
<name>A0A2S2P6W2_SCHGA</name>
<dbReference type="AlphaFoldDB" id="A0A2S2P6W2"/>
<accession>A0A2S2P6W2</accession>
<sequence length="117" mass="13805">MDDSWSGGISIRHKEKLSFSLKKSPFNIVLKKTFSIYRNLLNMLIRMYYFDKIQMWEIINDVTGKRKNNNFHINNILGTDGLIKNENTDISNELNNFFSNVGKNIEYDFDKNGFLKK</sequence>
<dbReference type="EMBL" id="GGMR01012329">
    <property type="protein sequence ID" value="MBY24948.1"/>
    <property type="molecule type" value="Transcribed_RNA"/>
</dbReference>
<organism evidence="1">
    <name type="scientific">Schizaphis graminum</name>
    <name type="common">Green bug aphid</name>
    <dbReference type="NCBI Taxonomy" id="13262"/>
    <lineage>
        <taxon>Eukaryota</taxon>
        <taxon>Metazoa</taxon>
        <taxon>Ecdysozoa</taxon>
        <taxon>Arthropoda</taxon>
        <taxon>Hexapoda</taxon>
        <taxon>Insecta</taxon>
        <taxon>Pterygota</taxon>
        <taxon>Neoptera</taxon>
        <taxon>Paraneoptera</taxon>
        <taxon>Hemiptera</taxon>
        <taxon>Sternorrhyncha</taxon>
        <taxon>Aphidomorpha</taxon>
        <taxon>Aphidoidea</taxon>
        <taxon>Aphididae</taxon>
        <taxon>Aphidini</taxon>
        <taxon>Schizaphis</taxon>
    </lineage>
</organism>
<gene>
    <name evidence="1" type="ORF">g.4120</name>
</gene>
<protein>
    <submittedName>
        <fullName evidence="1">Uncharacterized protein</fullName>
    </submittedName>
</protein>
<reference evidence="1" key="1">
    <citation type="submission" date="2018-04" db="EMBL/GenBank/DDBJ databases">
        <title>Transcriptome of Schizaphis graminum biotype I.</title>
        <authorList>
            <person name="Scully E.D."/>
            <person name="Geib S.M."/>
            <person name="Palmer N.A."/>
            <person name="Koch K."/>
            <person name="Bradshaw J."/>
            <person name="Heng-Moss T."/>
            <person name="Sarath G."/>
        </authorList>
    </citation>
    <scope>NUCLEOTIDE SEQUENCE</scope>
</reference>
<evidence type="ECO:0000313" key="1">
    <source>
        <dbReference type="EMBL" id="MBY24948.1"/>
    </source>
</evidence>